<reference evidence="10" key="1">
    <citation type="journal article" date="2021" name="PeerJ">
        <title>Extensive microbial diversity within the chicken gut microbiome revealed by metagenomics and culture.</title>
        <authorList>
            <person name="Gilroy R."/>
            <person name="Ravi A."/>
            <person name="Getino M."/>
            <person name="Pursley I."/>
            <person name="Horton D.L."/>
            <person name="Alikhan N.F."/>
            <person name="Baker D."/>
            <person name="Gharbi K."/>
            <person name="Hall N."/>
            <person name="Watson M."/>
            <person name="Adriaenssens E.M."/>
            <person name="Foster-Nyarko E."/>
            <person name="Jarju S."/>
            <person name="Secka A."/>
            <person name="Antonio M."/>
            <person name="Oren A."/>
            <person name="Chaudhuri R.R."/>
            <person name="La Ragione R."/>
            <person name="Hildebrand F."/>
            <person name="Pallen M.J."/>
        </authorList>
    </citation>
    <scope>NUCLEOTIDE SEQUENCE</scope>
    <source>
        <strain evidence="10">CHK187-11901</strain>
    </source>
</reference>
<dbReference type="PANTHER" id="PTHR30413:SF8">
    <property type="entry name" value="TRANSPORT PERMEASE PROTEIN"/>
    <property type="match status" value="1"/>
</dbReference>
<sequence>MIQKVWRHLKRYNPYSIYAAKSELKSEVSASYLTWIWWILDPVLFMLVYVFITVVVFRSQGEYLPVVVIIGLTIWNFFNKNVSISVKIVNTFKGIVSKIYIPKYMLILEKMYVNFFKMMISFGIVAGFMIAYGIPFRPQLLYCLPLLVLVFILTLACCVIVAHFGVYVNDLYNIVQVILRFMFYLSGVFYDIGDRLGNRIFMGIDIGWLMTHVNPVAYLINEFRQIIIYGESLRPLMFIYWLVFSLVLLAIGLFLMYRHENNYVKVV</sequence>
<reference evidence="10" key="2">
    <citation type="submission" date="2021-04" db="EMBL/GenBank/DDBJ databases">
        <authorList>
            <person name="Gilroy R."/>
        </authorList>
    </citation>
    <scope>NUCLEOTIDE SEQUENCE</scope>
    <source>
        <strain evidence="10">CHK187-11901</strain>
    </source>
</reference>
<feature type="transmembrane region" description="Helical" evidence="8">
    <location>
        <begin position="146"/>
        <end position="168"/>
    </location>
</feature>
<evidence type="ECO:0000256" key="3">
    <source>
        <dbReference type="ARBA" id="ARBA00022448"/>
    </source>
</evidence>
<feature type="transmembrane region" description="Helical" evidence="8">
    <location>
        <begin position="35"/>
        <end position="56"/>
    </location>
</feature>
<protein>
    <submittedName>
        <fullName evidence="10">ABC transporter permease</fullName>
    </submittedName>
</protein>
<evidence type="ECO:0000259" key="9">
    <source>
        <dbReference type="Pfam" id="PF01061"/>
    </source>
</evidence>
<dbReference type="GO" id="GO:0005886">
    <property type="term" value="C:plasma membrane"/>
    <property type="evidence" value="ECO:0007669"/>
    <property type="project" value="UniProtKB-SubCell"/>
</dbReference>
<evidence type="ECO:0000256" key="4">
    <source>
        <dbReference type="ARBA" id="ARBA00022475"/>
    </source>
</evidence>
<evidence type="ECO:0000313" key="10">
    <source>
        <dbReference type="EMBL" id="HJC36232.1"/>
    </source>
</evidence>
<dbReference type="Pfam" id="PF01061">
    <property type="entry name" value="ABC2_membrane"/>
    <property type="match status" value="1"/>
</dbReference>
<evidence type="ECO:0000256" key="5">
    <source>
        <dbReference type="ARBA" id="ARBA00022692"/>
    </source>
</evidence>
<accession>A0A9D2NQP0</accession>
<feature type="transmembrane region" description="Helical" evidence="8">
    <location>
        <begin position="174"/>
        <end position="193"/>
    </location>
</feature>
<comment type="subcellular location">
    <subcellularLocation>
        <location evidence="1">Cell inner membrane</location>
        <topology evidence="1">Multi-pass membrane protein</topology>
    </subcellularLocation>
</comment>
<feature type="domain" description="ABC-2 type transporter transmembrane" evidence="9">
    <location>
        <begin position="23"/>
        <end position="227"/>
    </location>
</feature>
<proteinExistence type="inferred from homology"/>
<organism evidence="10 11">
    <name type="scientific">Candidatus Merdibacter merdavium</name>
    <dbReference type="NCBI Taxonomy" id="2838692"/>
    <lineage>
        <taxon>Bacteria</taxon>
        <taxon>Bacillati</taxon>
        <taxon>Bacillota</taxon>
        <taxon>Erysipelotrichia</taxon>
        <taxon>Erysipelotrichales</taxon>
        <taxon>Erysipelotrichaceae</taxon>
        <taxon>Merdibacter</taxon>
    </lineage>
</organism>
<feature type="transmembrane region" description="Helical" evidence="8">
    <location>
        <begin position="238"/>
        <end position="257"/>
    </location>
</feature>
<comment type="caution">
    <text evidence="10">The sequence shown here is derived from an EMBL/GenBank/DDBJ whole genome shotgun (WGS) entry which is preliminary data.</text>
</comment>
<name>A0A9D2NQP0_9FIRM</name>
<evidence type="ECO:0000256" key="6">
    <source>
        <dbReference type="ARBA" id="ARBA00022989"/>
    </source>
</evidence>
<keyword evidence="5 8" id="KW-0812">Transmembrane</keyword>
<keyword evidence="6 8" id="KW-1133">Transmembrane helix</keyword>
<dbReference type="InterPro" id="IPR013525">
    <property type="entry name" value="ABC2_TM"/>
</dbReference>
<dbReference type="Proteomes" id="UP000823896">
    <property type="component" value="Unassembled WGS sequence"/>
</dbReference>
<dbReference type="GO" id="GO:0140359">
    <property type="term" value="F:ABC-type transporter activity"/>
    <property type="evidence" value="ECO:0007669"/>
    <property type="project" value="InterPro"/>
</dbReference>
<evidence type="ECO:0000256" key="7">
    <source>
        <dbReference type="ARBA" id="ARBA00023136"/>
    </source>
</evidence>
<dbReference type="PANTHER" id="PTHR30413">
    <property type="entry name" value="INNER MEMBRANE TRANSPORT PERMEASE"/>
    <property type="match status" value="1"/>
</dbReference>
<evidence type="ECO:0000256" key="8">
    <source>
        <dbReference type="SAM" id="Phobius"/>
    </source>
</evidence>
<keyword evidence="7 8" id="KW-0472">Membrane</keyword>
<dbReference type="EMBL" id="DWWM01000023">
    <property type="protein sequence ID" value="HJC36232.1"/>
    <property type="molecule type" value="Genomic_DNA"/>
</dbReference>
<keyword evidence="3" id="KW-0813">Transport</keyword>
<evidence type="ECO:0000256" key="1">
    <source>
        <dbReference type="ARBA" id="ARBA00004429"/>
    </source>
</evidence>
<evidence type="ECO:0000256" key="2">
    <source>
        <dbReference type="ARBA" id="ARBA00007783"/>
    </source>
</evidence>
<dbReference type="GO" id="GO:0015920">
    <property type="term" value="P:lipopolysaccharide transport"/>
    <property type="evidence" value="ECO:0007669"/>
    <property type="project" value="TreeGrafter"/>
</dbReference>
<gene>
    <name evidence="10" type="ORF">H9702_03765</name>
</gene>
<dbReference type="AlphaFoldDB" id="A0A9D2NQP0"/>
<comment type="similarity">
    <text evidence="2">Belongs to the ABC-2 integral membrane protein family.</text>
</comment>
<feature type="transmembrane region" description="Helical" evidence="8">
    <location>
        <begin position="63"/>
        <end position="78"/>
    </location>
</feature>
<evidence type="ECO:0000313" key="11">
    <source>
        <dbReference type="Proteomes" id="UP000823896"/>
    </source>
</evidence>
<feature type="transmembrane region" description="Helical" evidence="8">
    <location>
        <begin position="115"/>
        <end position="134"/>
    </location>
</feature>
<keyword evidence="4" id="KW-1003">Cell membrane</keyword>